<keyword evidence="7" id="KW-1185">Reference proteome</keyword>
<reference evidence="6 7" key="1">
    <citation type="submission" date="2022-06" db="EMBL/GenBank/DDBJ databases">
        <title>Ideonella sp. NS12-5 Genome sequencing and assembly.</title>
        <authorList>
            <person name="Jung Y."/>
        </authorList>
    </citation>
    <scope>NUCLEOTIDE SEQUENCE [LARGE SCALE GENOMIC DNA]</scope>
    <source>
        <strain evidence="6 7">NS12-5</strain>
    </source>
</reference>
<keyword evidence="3 6" id="KW-0238">DNA-binding</keyword>
<dbReference type="SMART" id="SM01134">
    <property type="entry name" value="DeoRC"/>
    <property type="match status" value="1"/>
</dbReference>
<evidence type="ECO:0000256" key="3">
    <source>
        <dbReference type="ARBA" id="ARBA00023125"/>
    </source>
</evidence>
<evidence type="ECO:0000313" key="6">
    <source>
        <dbReference type="EMBL" id="MCO5975419.1"/>
    </source>
</evidence>
<evidence type="ECO:0000313" key="7">
    <source>
        <dbReference type="Proteomes" id="UP001204851"/>
    </source>
</evidence>
<sequence>MLQEERHQRIRALLASAELVTTERIAQDLGVSRETVRRDVVALEALGALRRVHGGVQRASALPEPPLQQRARAHLLEKRAIVRAAARLLQPGQTVFIDAGSTVSLLADELASLRGLTVITNSLDVAQKLVADDTAAQCRHTVRLLGGQPRPSTGATYGDATVAAILDQRADWAMLSPVGISVELGASSYELHEAEVARAMSRQANHTVILADHSKLGQSSRVSFCPLERIERLITDARAAKTAGHAALSRAGCPIVLA</sequence>
<gene>
    <name evidence="6" type="ORF">M0L44_01615</name>
</gene>
<proteinExistence type="predicted"/>
<name>A0ABT1BHU4_9BURK</name>
<dbReference type="SUPFAM" id="SSF100950">
    <property type="entry name" value="NagB/RpiA/CoA transferase-like"/>
    <property type="match status" value="1"/>
</dbReference>
<dbReference type="InterPro" id="IPR001034">
    <property type="entry name" value="DeoR_HTH"/>
</dbReference>
<dbReference type="InterPro" id="IPR037171">
    <property type="entry name" value="NagB/RpiA_transferase-like"/>
</dbReference>
<keyword evidence="4" id="KW-0804">Transcription</keyword>
<dbReference type="Pfam" id="PF08220">
    <property type="entry name" value="HTH_DeoR"/>
    <property type="match status" value="1"/>
</dbReference>
<feature type="domain" description="HTH deoR-type" evidence="5">
    <location>
        <begin position="3"/>
        <end position="58"/>
    </location>
</feature>
<dbReference type="PANTHER" id="PTHR30363:SF4">
    <property type="entry name" value="GLYCEROL-3-PHOSPHATE REGULON REPRESSOR"/>
    <property type="match status" value="1"/>
</dbReference>
<organism evidence="6 7">
    <name type="scientific">Ideonella oryzae</name>
    <dbReference type="NCBI Taxonomy" id="2937441"/>
    <lineage>
        <taxon>Bacteria</taxon>
        <taxon>Pseudomonadati</taxon>
        <taxon>Pseudomonadota</taxon>
        <taxon>Betaproteobacteria</taxon>
        <taxon>Burkholderiales</taxon>
        <taxon>Sphaerotilaceae</taxon>
        <taxon>Ideonella</taxon>
    </lineage>
</organism>
<dbReference type="PANTHER" id="PTHR30363">
    <property type="entry name" value="HTH-TYPE TRANSCRIPTIONAL REGULATOR SRLR-RELATED"/>
    <property type="match status" value="1"/>
</dbReference>
<keyword evidence="2" id="KW-0805">Transcription regulation</keyword>
<dbReference type="RefSeq" id="WP_252767861.1">
    <property type="nucleotide sequence ID" value="NZ_JAMXMC010000001.1"/>
</dbReference>
<dbReference type="Gene3D" id="1.10.10.10">
    <property type="entry name" value="Winged helix-like DNA-binding domain superfamily/Winged helix DNA-binding domain"/>
    <property type="match status" value="1"/>
</dbReference>
<protein>
    <submittedName>
        <fullName evidence="6">DeoR/GlpR family DNA-binding transcription regulator</fullName>
    </submittedName>
</protein>
<dbReference type="GO" id="GO:0003677">
    <property type="term" value="F:DNA binding"/>
    <property type="evidence" value="ECO:0007669"/>
    <property type="project" value="UniProtKB-KW"/>
</dbReference>
<dbReference type="Proteomes" id="UP001204851">
    <property type="component" value="Unassembled WGS sequence"/>
</dbReference>
<keyword evidence="1" id="KW-0678">Repressor</keyword>
<dbReference type="SUPFAM" id="SSF46785">
    <property type="entry name" value="Winged helix' DNA-binding domain"/>
    <property type="match status" value="1"/>
</dbReference>
<dbReference type="InterPro" id="IPR050313">
    <property type="entry name" value="Carb_Metab_HTH_regulators"/>
</dbReference>
<evidence type="ECO:0000256" key="4">
    <source>
        <dbReference type="ARBA" id="ARBA00023163"/>
    </source>
</evidence>
<dbReference type="Gene3D" id="3.40.50.1360">
    <property type="match status" value="1"/>
</dbReference>
<dbReference type="PRINTS" id="PR00037">
    <property type="entry name" value="HTHLACR"/>
</dbReference>
<dbReference type="EMBL" id="JAMXMC010000001">
    <property type="protein sequence ID" value="MCO5975419.1"/>
    <property type="molecule type" value="Genomic_DNA"/>
</dbReference>
<evidence type="ECO:0000259" key="5">
    <source>
        <dbReference type="PROSITE" id="PS51000"/>
    </source>
</evidence>
<dbReference type="PROSITE" id="PS51000">
    <property type="entry name" value="HTH_DEOR_2"/>
    <property type="match status" value="1"/>
</dbReference>
<evidence type="ECO:0000256" key="2">
    <source>
        <dbReference type="ARBA" id="ARBA00023015"/>
    </source>
</evidence>
<dbReference type="PROSITE" id="PS00894">
    <property type="entry name" value="HTH_DEOR_1"/>
    <property type="match status" value="1"/>
</dbReference>
<dbReference type="InterPro" id="IPR036388">
    <property type="entry name" value="WH-like_DNA-bd_sf"/>
</dbReference>
<accession>A0ABT1BHU4</accession>
<dbReference type="InterPro" id="IPR014036">
    <property type="entry name" value="DeoR-like_C"/>
</dbReference>
<comment type="caution">
    <text evidence="6">The sequence shown here is derived from an EMBL/GenBank/DDBJ whole genome shotgun (WGS) entry which is preliminary data.</text>
</comment>
<dbReference type="SMART" id="SM00420">
    <property type="entry name" value="HTH_DEOR"/>
    <property type="match status" value="1"/>
</dbReference>
<evidence type="ECO:0000256" key="1">
    <source>
        <dbReference type="ARBA" id="ARBA00022491"/>
    </source>
</evidence>
<dbReference type="InterPro" id="IPR018356">
    <property type="entry name" value="Tscrpt_reg_HTH_DeoR_CS"/>
</dbReference>
<dbReference type="Pfam" id="PF00455">
    <property type="entry name" value="DeoRC"/>
    <property type="match status" value="1"/>
</dbReference>
<dbReference type="InterPro" id="IPR036390">
    <property type="entry name" value="WH_DNA-bd_sf"/>
</dbReference>